<dbReference type="EMBL" id="REFC01000012">
    <property type="protein sequence ID" value="RMA64559.1"/>
    <property type="molecule type" value="Genomic_DNA"/>
</dbReference>
<evidence type="ECO:0000256" key="4">
    <source>
        <dbReference type="ARBA" id="ARBA00022692"/>
    </source>
</evidence>
<dbReference type="GO" id="GO:0044718">
    <property type="term" value="P:siderophore transmembrane transport"/>
    <property type="evidence" value="ECO:0007669"/>
    <property type="project" value="TreeGrafter"/>
</dbReference>
<sequence>MAVCYSKNSKICEEPTMKKKYIAFLIALMSIIQLYGQSATKISVDFKDTPLETAILEVERKSGLQFFFETSWLQNQKVTKSFDQAEVVTVLRGIFENTSLNFYSNDKAVFLLNNSIVNDKLPLGYFEDENKEEYSQNTAPIFQEEFASQTSSRTNRLITIGKQNSATSKKYYEISGRVINEKTDEGVASLSISTLDRTHYAVTDDNGNYTLTLPYGLNKLETNLLGFEQIFQDVIVYGNGRLNLSLTENAQALDEVVVASKRDANVRDAVVGATLINIEAIKTIPLILGERDILKVATTLPGIKTTGEGSSGFNVRGGRADQNLILLDDAVIYNPSHFLGFFSAVNPFTTGSLEVYKASIPASYGGRLSSVFDIETKSGNTEKVSGEGSIGPITANMAIEVPIVKEKASVIAGVRATYSDYILKNLDEEQLKNSEASFYDAIVKYKHAINENNTFQGTFYYSKDRFSITSDSVFSYNNRLLSLKYNHRFSEKSRGELLFVNSEYKYDIGFEADANNNFDFGYKLNESQIKLNLNYNLSDAHKLSYGLSSKIYSIDPGEIVPIGANSDVNAKTIDREKGLESAIYVSDLYEINDKLLVDIGLRYSIYAALGEATQNVYADGEPRSENSVTEVKSYGKNEVIKTYGGPEYRISGRYLLGNDFSFKAAYNRTIQYLHLLSTNTTMSPTDIWKLSDLNVEPQRADQYSIGFFKNIVDEDLEFSLEGYYKKMNDLLDYKIGAQLILNDDLETELLQGEGKAYGVEFLIKKNKGRLNGYFGYSYSRALIKLDSEIRQEQVNNGEFFAANYDKPHDFTMVANYKLTKRFSFSGNFTYQTGRPVTYPIGSFVFAGEEQVLYSDRNQFRIPDYYRLDLGFNIEGNHKKNKLAHSFINISVYNVLGRNNPYSVFFVNEDGQIKAYKTSIFSVPVPTITYNFKF</sequence>
<evidence type="ECO:0000313" key="11">
    <source>
        <dbReference type="EMBL" id="RMA64559.1"/>
    </source>
</evidence>
<evidence type="ECO:0000256" key="2">
    <source>
        <dbReference type="ARBA" id="ARBA00022448"/>
    </source>
</evidence>
<evidence type="ECO:0000256" key="1">
    <source>
        <dbReference type="ARBA" id="ARBA00004571"/>
    </source>
</evidence>
<evidence type="ECO:0000256" key="6">
    <source>
        <dbReference type="ARBA" id="ARBA00023136"/>
    </source>
</evidence>
<comment type="subcellular location">
    <subcellularLocation>
        <location evidence="1 8">Cell outer membrane</location>
        <topology evidence="1 8">Multi-pass membrane protein</topology>
    </subcellularLocation>
</comment>
<feature type="transmembrane region" description="Helical" evidence="9">
    <location>
        <begin position="21"/>
        <end position="38"/>
    </location>
</feature>
<gene>
    <name evidence="11" type="ORF">BXY75_1435</name>
</gene>
<evidence type="ECO:0000256" key="3">
    <source>
        <dbReference type="ARBA" id="ARBA00022452"/>
    </source>
</evidence>
<keyword evidence="4 8" id="KW-0812">Transmembrane</keyword>
<dbReference type="AlphaFoldDB" id="A0A3L9YZM2"/>
<keyword evidence="3 8" id="KW-1134">Transmembrane beta strand</keyword>
<comment type="similarity">
    <text evidence="8">Belongs to the TonB-dependent receptor family.</text>
</comment>
<dbReference type="GO" id="GO:0015344">
    <property type="term" value="F:siderophore uptake transmembrane transporter activity"/>
    <property type="evidence" value="ECO:0007669"/>
    <property type="project" value="TreeGrafter"/>
</dbReference>
<comment type="caution">
    <text evidence="11">The sequence shown here is derived from an EMBL/GenBank/DDBJ whole genome shotgun (WGS) entry which is preliminary data.</text>
</comment>
<keyword evidence="6 8" id="KW-0472">Membrane</keyword>
<dbReference type="Pfam" id="PF07715">
    <property type="entry name" value="Plug"/>
    <property type="match status" value="1"/>
</dbReference>
<dbReference type="Gene3D" id="2.40.170.20">
    <property type="entry name" value="TonB-dependent receptor, beta-barrel domain"/>
    <property type="match status" value="1"/>
</dbReference>
<dbReference type="Pfam" id="PF13715">
    <property type="entry name" value="CarbopepD_reg_2"/>
    <property type="match status" value="1"/>
</dbReference>
<reference evidence="11 12" key="1">
    <citation type="submission" date="2018-10" db="EMBL/GenBank/DDBJ databases">
        <title>Genomic Encyclopedia of Archaeal and Bacterial Type Strains, Phase II (KMG-II): from individual species to whole genera.</title>
        <authorList>
            <person name="Goeker M."/>
        </authorList>
    </citation>
    <scope>NUCLEOTIDE SEQUENCE [LARGE SCALE GENOMIC DNA]</scope>
    <source>
        <strain evidence="11 12">DSM 23424</strain>
    </source>
</reference>
<keyword evidence="5" id="KW-0732">Signal</keyword>
<accession>A0A3L9YZM2</accession>
<keyword evidence="7 8" id="KW-0998">Cell outer membrane</keyword>
<dbReference type="SUPFAM" id="SSF56935">
    <property type="entry name" value="Porins"/>
    <property type="match status" value="1"/>
</dbReference>
<dbReference type="PANTHER" id="PTHR30069:SF29">
    <property type="entry name" value="HEMOGLOBIN AND HEMOGLOBIN-HAPTOGLOBIN-BINDING PROTEIN 1-RELATED"/>
    <property type="match status" value="1"/>
</dbReference>
<organism evidence="11 12">
    <name type="scientific">Ulvibacter antarcticus</name>
    <dbReference type="NCBI Taxonomy" id="442714"/>
    <lineage>
        <taxon>Bacteria</taxon>
        <taxon>Pseudomonadati</taxon>
        <taxon>Bacteroidota</taxon>
        <taxon>Flavobacteriia</taxon>
        <taxon>Flavobacteriales</taxon>
        <taxon>Flavobacteriaceae</taxon>
        <taxon>Ulvibacter</taxon>
    </lineage>
</organism>
<dbReference type="InterPro" id="IPR039426">
    <property type="entry name" value="TonB-dep_rcpt-like"/>
</dbReference>
<feature type="domain" description="TonB-dependent receptor plug" evidence="10">
    <location>
        <begin position="290"/>
        <end position="367"/>
    </location>
</feature>
<dbReference type="InterPro" id="IPR012910">
    <property type="entry name" value="Plug_dom"/>
</dbReference>
<evidence type="ECO:0000313" key="12">
    <source>
        <dbReference type="Proteomes" id="UP000271339"/>
    </source>
</evidence>
<dbReference type="Gene3D" id="2.170.130.10">
    <property type="entry name" value="TonB-dependent receptor, plug domain"/>
    <property type="match status" value="1"/>
</dbReference>
<evidence type="ECO:0000256" key="9">
    <source>
        <dbReference type="SAM" id="Phobius"/>
    </source>
</evidence>
<dbReference type="InterPro" id="IPR036942">
    <property type="entry name" value="Beta-barrel_TonB_sf"/>
</dbReference>
<dbReference type="InterPro" id="IPR008969">
    <property type="entry name" value="CarboxyPept-like_regulatory"/>
</dbReference>
<dbReference type="Gene3D" id="2.60.40.1120">
    <property type="entry name" value="Carboxypeptidase-like, regulatory domain"/>
    <property type="match status" value="1"/>
</dbReference>
<dbReference type="Proteomes" id="UP000271339">
    <property type="component" value="Unassembled WGS sequence"/>
</dbReference>
<evidence type="ECO:0000259" key="10">
    <source>
        <dbReference type="Pfam" id="PF07715"/>
    </source>
</evidence>
<evidence type="ECO:0000256" key="7">
    <source>
        <dbReference type="ARBA" id="ARBA00023237"/>
    </source>
</evidence>
<dbReference type="InterPro" id="IPR037066">
    <property type="entry name" value="Plug_dom_sf"/>
</dbReference>
<keyword evidence="2 8" id="KW-0813">Transport</keyword>
<dbReference type="GO" id="GO:0009279">
    <property type="term" value="C:cell outer membrane"/>
    <property type="evidence" value="ECO:0007669"/>
    <property type="project" value="UniProtKB-SubCell"/>
</dbReference>
<evidence type="ECO:0000256" key="5">
    <source>
        <dbReference type="ARBA" id="ARBA00022729"/>
    </source>
</evidence>
<keyword evidence="12" id="KW-1185">Reference proteome</keyword>
<keyword evidence="11" id="KW-0675">Receptor</keyword>
<dbReference type="PANTHER" id="PTHR30069">
    <property type="entry name" value="TONB-DEPENDENT OUTER MEMBRANE RECEPTOR"/>
    <property type="match status" value="1"/>
</dbReference>
<name>A0A3L9YZM2_9FLAO</name>
<dbReference type="SUPFAM" id="SSF49464">
    <property type="entry name" value="Carboxypeptidase regulatory domain-like"/>
    <property type="match status" value="1"/>
</dbReference>
<proteinExistence type="inferred from homology"/>
<keyword evidence="9" id="KW-1133">Transmembrane helix</keyword>
<protein>
    <submittedName>
        <fullName evidence="11">TonB-dependent receptor-like protein</fullName>
    </submittedName>
</protein>
<dbReference type="PROSITE" id="PS52016">
    <property type="entry name" value="TONB_DEPENDENT_REC_3"/>
    <property type="match status" value="1"/>
</dbReference>
<evidence type="ECO:0000256" key="8">
    <source>
        <dbReference type="PROSITE-ProRule" id="PRU01360"/>
    </source>
</evidence>
<dbReference type="Gene3D" id="3.55.50.30">
    <property type="match status" value="1"/>
</dbReference>